<organism evidence="2 3">
    <name type="scientific">Lentilactobacillus curieae</name>
    <dbReference type="NCBI Taxonomy" id="1138822"/>
    <lineage>
        <taxon>Bacteria</taxon>
        <taxon>Bacillati</taxon>
        <taxon>Bacillota</taxon>
        <taxon>Bacilli</taxon>
        <taxon>Lactobacillales</taxon>
        <taxon>Lactobacillaceae</taxon>
        <taxon>Lentilactobacillus</taxon>
    </lineage>
</organism>
<sequence length="302" mass="33162">MAYADTTASSNNNNDNNDDNDDNTNGQGDREPGVIGGNDQGGAIGGDAGAGGATTGGTTAGATVTSGVGAGTTTTNPQNPTNYGSVNKQPSASTSDNEEKNNNLDAYQRSRGNLNQTASNTNQSSQTSERLNKKSESAFRKKSSMNRNQYVKKTNVGKTNTFKNASSKYVYPGSGSNFKWKKMYSKTGRSAGHIEVDSTVYAVTEFEKHFDIQINVKKITIHLTPHFEKNINKIKRYLTGMKHLNYKLTRYYDVDSGAVYYKDVITWYTNRKHNKVLGKSAYFSSRLINNSHHRAIYILEVI</sequence>
<dbReference type="Proteomes" id="UP000030361">
    <property type="component" value="Chromosome"/>
</dbReference>
<feature type="compositionally biased region" description="Polar residues" evidence="1">
    <location>
        <begin position="145"/>
        <end position="157"/>
    </location>
</feature>
<feature type="compositionally biased region" description="Low complexity" evidence="1">
    <location>
        <begin position="60"/>
        <end position="82"/>
    </location>
</feature>
<protein>
    <submittedName>
        <fullName evidence="2">Uncharacterized protein</fullName>
    </submittedName>
</protein>
<dbReference type="EMBL" id="CP018906">
    <property type="protein sequence ID" value="AQW21204.1"/>
    <property type="molecule type" value="Genomic_DNA"/>
</dbReference>
<keyword evidence="3" id="KW-1185">Reference proteome</keyword>
<feature type="compositionally biased region" description="Low complexity" evidence="1">
    <location>
        <begin position="1"/>
        <end position="15"/>
    </location>
</feature>
<feature type="compositionally biased region" description="Low complexity" evidence="1">
    <location>
        <begin position="115"/>
        <end position="128"/>
    </location>
</feature>
<dbReference type="KEGG" id="lcu:PL11_004325"/>
<proteinExistence type="predicted"/>
<dbReference type="AlphaFoldDB" id="A0A1S6QHW7"/>
<reference evidence="2 3" key="1">
    <citation type="journal article" date="2015" name="Genome Announc.">
        <title>Genome Sequence of Lactobacillus curieae CCTCC M 2011381T, a Novel Producer of Gamma-aminobutyric Acid.</title>
        <authorList>
            <person name="Wang Y."/>
            <person name="Wang Y."/>
            <person name="Lang C."/>
            <person name="Wei D."/>
            <person name="Xu P."/>
            <person name="Xie J."/>
        </authorList>
    </citation>
    <scope>NUCLEOTIDE SEQUENCE [LARGE SCALE GENOMIC DNA]</scope>
    <source>
        <strain evidence="2 3">CCTCC M 2011381</strain>
    </source>
</reference>
<feature type="compositionally biased region" description="Polar residues" evidence="1">
    <location>
        <begin position="83"/>
        <end position="95"/>
    </location>
</feature>
<evidence type="ECO:0000313" key="3">
    <source>
        <dbReference type="Proteomes" id="UP000030361"/>
    </source>
</evidence>
<gene>
    <name evidence="2" type="ORF">PL11_004325</name>
</gene>
<evidence type="ECO:0000256" key="1">
    <source>
        <dbReference type="SAM" id="MobiDB-lite"/>
    </source>
</evidence>
<feature type="region of interest" description="Disordered" evidence="1">
    <location>
        <begin position="112"/>
        <end position="157"/>
    </location>
</feature>
<feature type="region of interest" description="Disordered" evidence="1">
    <location>
        <begin position="1"/>
        <end position="100"/>
    </location>
</feature>
<name>A0A1S6QHW7_9LACO</name>
<feature type="compositionally biased region" description="Gly residues" evidence="1">
    <location>
        <begin position="34"/>
        <end position="59"/>
    </location>
</feature>
<feature type="compositionally biased region" description="Basic and acidic residues" evidence="1">
    <location>
        <begin position="130"/>
        <end position="139"/>
    </location>
</feature>
<evidence type="ECO:0000313" key="2">
    <source>
        <dbReference type="EMBL" id="AQW21204.1"/>
    </source>
</evidence>
<accession>A0A1S6QHW7</accession>